<evidence type="ECO:0000256" key="4">
    <source>
        <dbReference type="PIRSR" id="PIRSR000193-1"/>
    </source>
</evidence>
<organism evidence="7 8">
    <name type="scientific">Pseudocercospora musae</name>
    <dbReference type="NCBI Taxonomy" id="113226"/>
    <lineage>
        <taxon>Eukaryota</taxon>
        <taxon>Fungi</taxon>
        <taxon>Dikarya</taxon>
        <taxon>Ascomycota</taxon>
        <taxon>Pezizomycotina</taxon>
        <taxon>Dothideomycetes</taxon>
        <taxon>Dothideomycetidae</taxon>
        <taxon>Mycosphaerellales</taxon>
        <taxon>Mycosphaerellaceae</taxon>
        <taxon>Pseudocercospora</taxon>
    </lineage>
</organism>
<feature type="binding site" evidence="4">
    <location>
        <begin position="15"/>
        <end position="20"/>
    </location>
    <ligand>
        <name>NADP(+)</name>
        <dbReference type="ChEBI" id="CHEBI:58349"/>
    </ligand>
</feature>
<evidence type="ECO:0000313" key="8">
    <source>
        <dbReference type="Proteomes" id="UP000073492"/>
    </source>
</evidence>
<accession>A0A139HKZ4</accession>
<protein>
    <recommendedName>
        <fullName evidence="9">Pyrroline-5-carboxylate reductase</fullName>
    </recommendedName>
</protein>
<keyword evidence="8" id="KW-1185">Reference proteome</keyword>
<gene>
    <name evidence="7" type="ORF">AC579_6871</name>
</gene>
<evidence type="ECO:0000256" key="2">
    <source>
        <dbReference type="ARBA" id="ARBA00022857"/>
    </source>
</evidence>
<dbReference type="PIRSF" id="PIRSF000193">
    <property type="entry name" value="Pyrrol-5-carb_rd"/>
    <property type="match status" value="1"/>
</dbReference>
<proteinExistence type="inferred from homology"/>
<dbReference type="GO" id="GO:0004735">
    <property type="term" value="F:pyrroline-5-carboxylate reductase activity"/>
    <property type="evidence" value="ECO:0007669"/>
    <property type="project" value="InterPro"/>
</dbReference>
<dbReference type="EMBL" id="LFZO01000611">
    <property type="protein sequence ID" value="KXT03175.1"/>
    <property type="molecule type" value="Genomic_DNA"/>
</dbReference>
<dbReference type="PANTHER" id="PTHR11645">
    <property type="entry name" value="PYRROLINE-5-CARBOXYLATE REDUCTASE"/>
    <property type="match status" value="1"/>
</dbReference>
<dbReference type="Gene3D" id="1.10.3730.10">
    <property type="entry name" value="ProC C-terminal domain-like"/>
    <property type="match status" value="1"/>
</dbReference>
<evidence type="ECO:0000259" key="6">
    <source>
        <dbReference type="Pfam" id="PF14748"/>
    </source>
</evidence>
<dbReference type="InterPro" id="IPR036291">
    <property type="entry name" value="NAD(P)-bd_dom_sf"/>
</dbReference>
<dbReference type="InterPro" id="IPR000304">
    <property type="entry name" value="Pyrroline-COOH_reductase"/>
</dbReference>
<evidence type="ECO:0008006" key="9">
    <source>
        <dbReference type="Google" id="ProtNLM"/>
    </source>
</evidence>
<evidence type="ECO:0000313" key="7">
    <source>
        <dbReference type="EMBL" id="KXT03175.1"/>
    </source>
</evidence>
<evidence type="ECO:0000256" key="1">
    <source>
        <dbReference type="ARBA" id="ARBA00005525"/>
    </source>
</evidence>
<dbReference type="SUPFAM" id="SSF48179">
    <property type="entry name" value="6-phosphogluconate dehydrogenase C-terminal domain-like"/>
    <property type="match status" value="1"/>
</dbReference>
<evidence type="ECO:0000259" key="5">
    <source>
        <dbReference type="Pfam" id="PF03807"/>
    </source>
</evidence>
<dbReference type="SUPFAM" id="SSF51735">
    <property type="entry name" value="NAD(P)-binding Rossmann-fold domains"/>
    <property type="match status" value="1"/>
</dbReference>
<feature type="domain" description="Pyrroline-5-carboxylate reductase dimerisation" evidence="6">
    <location>
        <begin position="185"/>
        <end position="283"/>
    </location>
</feature>
<dbReference type="AlphaFoldDB" id="A0A139HKZ4"/>
<keyword evidence="2 4" id="KW-0521">NADP</keyword>
<dbReference type="PANTHER" id="PTHR11645:SF0">
    <property type="entry name" value="PYRROLINE-5-CARBOXYLATE REDUCTASE 3"/>
    <property type="match status" value="1"/>
</dbReference>
<dbReference type="OrthoDB" id="10263291at2759"/>
<sequence>MGEASQNKSLRIAVLGSGFMGTALLKAWISAPGSSNYTFSAHVRSSASLERLKQDVLNSGNVDLSFGSDNTVASVKGADIVVLGFLPTQLESILQTPGLVGELSGKIAVSILAGVSTQQLCESLKSASSGSDAEFKAACVIPTLGCGIGESVTLLATPSGSESQPHFQLVEEVFSHIGSVLRIPEAHMGSATAIGAAVHALAIMAMDTAVDASVAEGVPRSLAQHIVSSCLKSSGAMFAAKAFTPESMKAAMSTPGGITLNTFVHLDANTRAGIASAVRHAIGYTKGMND</sequence>
<comment type="similarity">
    <text evidence="1">Belongs to the pyrroline-5-carboxylate reductase family.</text>
</comment>
<dbReference type="InterPro" id="IPR028939">
    <property type="entry name" value="P5C_Rdtase_cat_N"/>
</dbReference>
<dbReference type="Proteomes" id="UP000073492">
    <property type="component" value="Unassembled WGS sequence"/>
</dbReference>
<dbReference type="InterPro" id="IPR008927">
    <property type="entry name" value="6-PGluconate_DH-like_C_sf"/>
</dbReference>
<dbReference type="InterPro" id="IPR029036">
    <property type="entry name" value="P5CR_dimer"/>
</dbReference>
<dbReference type="Pfam" id="PF03807">
    <property type="entry name" value="F420_oxidored"/>
    <property type="match status" value="1"/>
</dbReference>
<dbReference type="Gene3D" id="3.40.50.720">
    <property type="entry name" value="NAD(P)-binding Rossmann-like Domain"/>
    <property type="match status" value="1"/>
</dbReference>
<keyword evidence="3" id="KW-0560">Oxidoreductase</keyword>
<dbReference type="STRING" id="113226.A0A139HKZ4"/>
<feature type="domain" description="Pyrroline-5-carboxylate reductase catalytic N-terminal" evidence="5">
    <location>
        <begin position="11"/>
        <end position="114"/>
    </location>
</feature>
<dbReference type="Pfam" id="PF14748">
    <property type="entry name" value="P5CR_dimer"/>
    <property type="match status" value="1"/>
</dbReference>
<dbReference type="GO" id="GO:0055129">
    <property type="term" value="P:L-proline biosynthetic process"/>
    <property type="evidence" value="ECO:0007669"/>
    <property type="project" value="TreeGrafter"/>
</dbReference>
<comment type="caution">
    <text evidence="7">The sequence shown here is derived from an EMBL/GenBank/DDBJ whole genome shotgun (WGS) entry which is preliminary data.</text>
</comment>
<reference evidence="7 8" key="1">
    <citation type="submission" date="2015-07" db="EMBL/GenBank/DDBJ databases">
        <title>Comparative genomics of the Sigatoka disease complex on banana suggests a link between parallel evolutionary changes in Pseudocercospora fijiensis and Pseudocercospora eumusae and increased virulence on the banana host.</title>
        <authorList>
            <person name="Chang T.-C."/>
            <person name="Salvucci A."/>
            <person name="Crous P.W."/>
            <person name="Stergiopoulos I."/>
        </authorList>
    </citation>
    <scope>NUCLEOTIDE SEQUENCE [LARGE SCALE GENOMIC DNA]</scope>
    <source>
        <strain evidence="7 8">CBS 116634</strain>
    </source>
</reference>
<evidence type="ECO:0000256" key="3">
    <source>
        <dbReference type="ARBA" id="ARBA00023002"/>
    </source>
</evidence>
<name>A0A139HKZ4_9PEZI</name>